<evidence type="ECO:0000259" key="1">
    <source>
        <dbReference type="Pfam" id="PF00535"/>
    </source>
</evidence>
<organism evidence="2 3">
    <name type="scientific">Simkania negevensis</name>
    <dbReference type="NCBI Taxonomy" id="83561"/>
    <lineage>
        <taxon>Bacteria</taxon>
        <taxon>Pseudomonadati</taxon>
        <taxon>Chlamydiota</taxon>
        <taxon>Chlamydiia</taxon>
        <taxon>Parachlamydiales</taxon>
        <taxon>Simkaniaceae</taxon>
        <taxon>Simkania</taxon>
    </lineage>
</organism>
<feature type="domain" description="Glycosyltransferase 2-like" evidence="1">
    <location>
        <begin position="11"/>
        <end position="175"/>
    </location>
</feature>
<dbReference type="SUPFAM" id="SSF53448">
    <property type="entry name" value="Nucleotide-diphospho-sugar transferases"/>
    <property type="match status" value="1"/>
</dbReference>
<dbReference type="Proteomes" id="UP000722121">
    <property type="component" value="Unassembled WGS sequence"/>
</dbReference>
<name>A0ABS3AR89_9BACT</name>
<sequence length="312" mass="34953">MPQQAKKSVGIAVITHRAKQHLAHCLPPLLNSPLKPRLLVVNSSSNDGTVEEAKRLGADVLVIPRKEFNHGATRERARKELATDIAVMMTPDAYALDTSLIERLITPLLKEQASLAYARQIPHDNRGFFESFPRLFNYPDTSHIRGIEDVEKYGVYTFFCSDTCSAYLNSALDDIGGFLPVLSAEDAFAAASLIKKGHKIAYVAEAVVKHSHNYSLVQEFQRHFDTGYVRKQYSDLLDFGVTDEARGKQYVKTLFGKTLKTCPWKLPYAALTIAAKYAGYQAGKRAFNAPLWLKKKLSSQDFYWSSAAFLQK</sequence>
<gene>
    <name evidence="2" type="ORF">JYU14_02165</name>
</gene>
<keyword evidence="3" id="KW-1185">Reference proteome</keyword>
<reference evidence="2 3" key="1">
    <citation type="submission" date="2021-02" db="EMBL/GenBank/DDBJ databases">
        <title>Activity-based single-cell genomes from oceanic crustal fluid captures similar information to metagenomic and metatranscriptomic surveys with orders of magnitude less sampling.</title>
        <authorList>
            <person name="D'Angelo T.S."/>
            <person name="Orcutt B.N."/>
        </authorList>
    </citation>
    <scope>NUCLEOTIDE SEQUENCE [LARGE SCALE GENOMIC DNA]</scope>
    <source>
        <strain evidence="2">AH-315-G07</strain>
    </source>
</reference>
<dbReference type="InterPro" id="IPR029044">
    <property type="entry name" value="Nucleotide-diphossugar_trans"/>
</dbReference>
<evidence type="ECO:0000313" key="2">
    <source>
        <dbReference type="EMBL" id="MBN4066868.1"/>
    </source>
</evidence>
<protein>
    <submittedName>
        <fullName evidence="2">Glycosyltransferase family 2 protein</fullName>
    </submittedName>
</protein>
<dbReference type="Pfam" id="PF00535">
    <property type="entry name" value="Glycos_transf_2"/>
    <property type="match status" value="1"/>
</dbReference>
<evidence type="ECO:0000313" key="3">
    <source>
        <dbReference type="Proteomes" id="UP000722121"/>
    </source>
</evidence>
<proteinExistence type="predicted"/>
<accession>A0ABS3AR89</accession>
<dbReference type="EMBL" id="JAFITR010000032">
    <property type="protein sequence ID" value="MBN4066868.1"/>
    <property type="molecule type" value="Genomic_DNA"/>
</dbReference>
<dbReference type="Gene3D" id="3.90.550.10">
    <property type="entry name" value="Spore Coat Polysaccharide Biosynthesis Protein SpsA, Chain A"/>
    <property type="match status" value="1"/>
</dbReference>
<comment type="caution">
    <text evidence="2">The sequence shown here is derived from an EMBL/GenBank/DDBJ whole genome shotgun (WGS) entry which is preliminary data.</text>
</comment>
<dbReference type="InterPro" id="IPR001173">
    <property type="entry name" value="Glyco_trans_2-like"/>
</dbReference>